<evidence type="ECO:0000313" key="3">
    <source>
        <dbReference type="Proteomes" id="UP000186817"/>
    </source>
</evidence>
<comment type="caution">
    <text evidence="2">The sequence shown here is derived from an EMBL/GenBank/DDBJ whole genome shotgun (WGS) entry which is preliminary data.</text>
</comment>
<name>A0A1Q9CDT6_SYMMI</name>
<protein>
    <submittedName>
        <fullName evidence="2">Uncharacterized protein</fullName>
    </submittedName>
</protein>
<feature type="region of interest" description="Disordered" evidence="1">
    <location>
        <begin position="1"/>
        <end position="20"/>
    </location>
</feature>
<dbReference type="OrthoDB" id="10296369at2759"/>
<keyword evidence="3" id="KW-1185">Reference proteome</keyword>
<sequence>MAASLPTVPEVQHEDMTGMTGDQRAEELSNLTGKSAHLTGALPEDRADLARLATGESFVRPTAFTRVRPDTASVLVVDADIGNGAPDENGNLAIDAAIAIGIRPVPANAMNGAATASTATGKGIGKNGTPVGALHLMNEALAHNRLSRNGPVSLEVSAALTRMDIGRDVTRIWQRLDEFVTLAGTAECAIFRREWNEDCAPTHRKLRPVPSNGPNDCMVETAWYAMTKAERMFLTKRNWHIERKNLPYAKANVTHDLVNVYDWVMLPASVGEKFCQNGAIDLSKFPCHQLNGSFNALSALRKCMQWFCQDCFEENAGTEGVVFVVRRRTKTEAQLQWVTASNGKQKLDNQFNRQFTDHISTQNGVKDENEVLAGITNVPRKWMWTVPRLSEESMGIIRMPLNDPMMLLTNGRPILCLDDMAEWNRLATVKLAGLIEWRLIGSATVIAQVANALNPGAEVVLRMNANAKGNK</sequence>
<dbReference type="AlphaFoldDB" id="A0A1Q9CDT6"/>
<dbReference type="EMBL" id="LSRX01001313">
    <property type="protein sequence ID" value="OLP81090.1"/>
    <property type="molecule type" value="Genomic_DNA"/>
</dbReference>
<evidence type="ECO:0000256" key="1">
    <source>
        <dbReference type="SAM" id="MobiDB-lite"/>
    </source>
</evidence>
<reference evidence="2 3" key="1">
    <citation type="submission" date="2016-02" db="EMBL/GenBank/DDBJ databases">
        <title>Genome analysis of coral dinoflagellate symbionts highlights evolutionary adaptations to a symbiotic lifestyle.</title>
        <authorList>
            <person name="Aranda M."/>
            <person name="Li Y."/>
            <person name="Liew Y.J."/>
            <person name="Baumgarten S."/>
            <person name="Simakov O."/>
            <person name="Wilson M."/>
            <person name="Piel J."/>
            <person name="Ashoor H."/>
            <person name="Bougouffa S."/>
            <person name="Bajic V.B."/>
            <person name="Ryu T."/>
            <person name="Ravasi T."/>
            <person name="Bayer T."/>
            <person name="Micklem G."/>
            <person name="Kim H."/>
            <person name="Bhak J."/>
            <person name="Lajeunesse T.C."/>
            <person name="Voolstra C.R."/>
        </authorList>
    </citation>
    <scope>NUCLEOTIDE SEQUENCE [LARGE SCALE GENOMIC DNA]</scope>
    <source>
        <strain evidence="2 3">CCMP2467</strain>
    </source>
</reference>
<dbReference type="Proteomes" id="UP000186817">
    <property type="component" value="Unassembled WGS sequence"/>
</dbReference>
<organism evidence="2 3">
    <name type="scientific">Symbiodinium microadriaticum</name>
    <name type="common">Dinoflagellate</name>
    <name type="synonym">Zooxanthella microadriatica</name>
    <dbReference type="NCBI Taxonomy" id="2951"/>
    <lineage>
        <taxon>Eukaryota</taxon>
        <taxon>Sar</taxon>
        <taxon>Alveolata</taxon>
        <taxon>Dinophyceae</taxon>
        <taxon>Suessiales</taxon>
        <taxon>Symbiodiniaceae</taxon>
        <taxon>Symbiodinium</taxon>
    </lineage>
</organism>
<gene>
    <name evidence="2" type="ORF">AK812_SmicGene38414</name>
</gene>
<proteinExistence type="predicted"/>
<evidence type="ECO:0000313" key="2">
    <source>
        <dbReference type="EMBL" id="OLP81090.1"/>
    </source>
</evidence>
<accession>A0A1Q9CDT6</accession>